<sequence>MFQSTFIGLDVHAQTVVACALNTATGEVSRTKMSSEPEVVLSWIQKFPTASKAVYEAGPTGYPLARHLQEHGIDCVIAAPSKLLRAPGDHVKTDKRKVGTGFLRNPN</sequence>
<dbReference type="RefSeq" id="WP_188686716.1">
    <property type="nucleotide sequence ID" value="NZ_BMKX01000009.1"/>
</dbReference>
<dbReference type="GeneID" id="303305343"/>
<name>A0ABQ2DTN8_9MICC</name>
<dbReference type="Proteomes" id="UP000606115">
    <property type="component" value="Unassembled WGS sequence"/>
</dbReference>
<evidence type="ECO:0000313" key="1">
    <source>
        <dbReference type="EMBL" id="GGJ69311.1"/>
    </source>
</evidence>
<protein>
    <recommendedName>
        <fullName evidence="3">Transposase</fullName>
    </recommendedName>
</protein>
<comment type="caution">
    <text evidence="1">The sequence shown here is derived from an EMBL/GenBank/DDBJ whole genome shotgun (WGS) entry which is preliminary data.</text>
</comment>
<reference evidence="2" key="1">
    <citation type="journal article" date="2019" name="Int. J. Syst. Evol. Microbiol.">
        <title>The Global Catalogue of Microorganisms (GCM) 10K type strain sequencing project: providing services to taxonomists for standard genome sequencing and annotation.</title>
        <authorList>
            <consortium name="The Broad Institute Genomics Platform"/>
            <consortium name="The Broad Institute Genome Sequencing Center for Infectious Disease"/>
            <person name="Wu L."/>
            <person name="Ma J."/>
        </authorList>
    </citation>
    <scope>NUCLEOTIDE SEQUENCE [LARGE SCALE GENOMIC DNA]</scope>
    <source>
        <strain evidence="2">CGMCC 1.3685</strain>
    </source>
</reference>
<organism evidence="1 2">
    <name type="scientific">Glutamicibacter ardleyensis</name>
    <dbReference type="NCBI Taxonomy" id="225894"/>
    <lineage>
        <taxon>Bacteria</taxon>
        <taxon>Bacillati</taxon>
        <taxon>Actinomycetota</taxon>
        <taxon>Actinomycetes</taxon>
        <taxon>Micrococcales</taxon>
        <taxon>Micrococcaceae</taxon>
        <taxon>Glutamicibacter</taxon>
    </lineage>
</organism>
<gene>
    <name evidence="1" type="ORF">GCM10007173_30010</name>
</gene>
<evidence type="ECO:0000313" key="2">
    <source>
        <dbReference type="Proteomes" id="UP000606115"/>
    </source>
</evidence>
<dbReference type="EMBL" id="BMKX01000009">
    <property type="protein sequence ID" value="GGJ69311.1"/>
    <property type="molecule type" value="Genomic_DNA"/>
</dbReference>
<accession>A0ABQ2DTN8</accession>
<keyword evidence="2" id="KW-1185">Reference proteome</keyword>
<evidence type="ECO:0008006" key="3">
    <source>
        <dbReference type="Google" id="ProtNLM"/>
    </source>
</evidence>
<proteinExistence type="predicted"/>